<keyword evidence="6 13" id="KW-0521">NADP</keyword>
<evidence type="ECO:0000256" key="10">
    <source>
        <dbReference type="ARBA" id="ARBA00023221"/>
    </source>
</evidence>
<name>A0A1M5E641_9THEO</name>
<dbReference type="Gene3D" id="3.40.50.720">
    <property type="entry name" value="NAD(P)-binding Rossmann-like Domain"/>
    <property type="match status" value="1"/>
</dbReference>
<dbReference type="GO" id="GO:0004316">
    <property type="term" value="F:3-oxoacyl-[acyl-carrier-protein] reductase (NADPH) activity"/>
    <property type="evidence" value="ECO:0007669"/>
    <property type="project" value="UniProtKB-UniRule"/>
</dbReference>
<dbReference type="GO" id="GO:0008202">
    <property type="term" value="P:steroid metabolic process"/>
    <property type="evidence" value="ECO:0007669"/>
    <property type="project" value="UniProtKB-KW"/>
</dbReference>
<dbReference type="SUPFAM" id="SSF51735">
    <property type="entry name" value="NAD(P)-binding Rossmann-fold domains"/>
    <property type="match status" value="1"/>
</dbReference>
<dbReference type="SMART" id="SM00822">
    <property type="entry name" value="PKS_KR"/>
    <property type="match status" value="1"/>
</dbReference>
<evidence type="ECO:0000256" key="4">
    <source>
        <dbReference type="ARBA" id="ARBA00022516"/>
    </source>
</evidence>
<dbReference type="Pfam" id="PF13561">
    <property type="entry name" value="adh_short_C2"/>
    <property type="match status" value="1"/>
</dbReference>
<evidence type="ECO:0000256" key="7">
    <source>
        <dbReference type="ARBA" id="ARBA00023002"/>
    </source>
</evidence>
<dbReference type="EMBL" id="FQVH01000042">
    <property type="protein sequence ID" value="SHF74630.1"/>
    <property type="molecule type" value="Genomic_DNA"/>
</dbReference>
<dbReference type="PROSITE" id="PS00061">
    <property type="entry name" value="ADH_SHORT"/>
    <property type="match status" value="1"/>
</dbReference>
<dbReference type="InterPro" id="IPR036291">
    <property type="entry name" value="NAD(P)-bd_dom_sf"/>
</dbReference>
<dbReference type="EC" id="1.1.1.100" evidence="14"/>
<dbReference type="PANTHER" id="PTHR42879">
    <property type="entry name" value="3-OXOACYL-(ACYL-CARRIER-PROTEIN) REDUCTASE"/>
    <property type="match status" value="1"/>
</dbReference>
<keyword evidence="9 14" id="KW-0275">Fatty acid biosynthesis</keyword>
<feature type="binding site" evidence="13">
    <location>
        <position position="86"/>
    </location>
    <ligand>
        <name>NADP(+)</name>
        <dbReference type="ChEBI" id="CHEBI:58349"/>
    </ligand>
</feature>
<dbReference type="NCBIfam" id="NF004200">
    <property type="entry name" value="PRK05653.1-5"/>
    <property type="match status" value="1"/>
</dbReference>
<organism evidence="16 17">
    <name type="scientific">Caldanaerobius fijiensis DSM 17918</name>
    <dbReference type="NCBI Taxonomy" id="1121256"/>
    <lineage>
        <taxon>Bacteria</taxon>
        <taxon>Bacillati</taxon>
        <taxon>Bacillota</taxon>
        <taxon>Clostridia</taxon>
        <taxon>Thermoanaerobacterales</taxon>
        <taxon>Thermoanaerobacteraceae</taxon>
        <taxon>Caldanaerobius</taxon>
    </lineage>
</organism>
<dbReference type="PRINTS" id="PR00080">
    <property type="entry name" value="SDRFAMILY"/>
</dbReference>
<evidence type="ECO:0000256" key="13">
    <source>
        <dbReference type="PIRSR" id="PIRSR611284-2"/>
    </source>
</evidence>
<evidence type="ECO:0000256" key="5">
    <source>
        <dbReference type="ARBA" id="ARBA00022832"/>
    </source>
</evidence>
<comment type="pathway">
    <text evidence="2 14">Lipid metabolism; fatty acid biosynthesis.</text>
</comment>
<dbReference type="Proteomes" id="UP000184088">
    <property type="component" value="Unassembled WGS sequence"/>
</dbReference>
<keyword evidence="4 14" id="KW-0444">Lipid biosynthesis</keyword>
<protein>
    <recommendedName>
        <fullName evidence="14">3-oxoacyl-[acyl-carrier-protein] reductase</fullName>
        <ecNumber evidence="14">1.1.1.100</ecNumber>
    </recommendedName>
</protein>
<dbReference type="RefSeq" id="WP_073345926.1">
    <property type="nucleotide sequence ID" value="NZ_FQVH01000042.1"/>
</dbReference>
<comment type="catalytic activity">
    <reaction evidence="11 14">
        <text>a (3R)-hydroxyacyl-[ACP] + NADP(+) = a 3-oxoacyl-[ACP] + NADPH + H(+)</text>
        <dbReference type="Rhea" id="RHEA:17397"/>
        <dbReference type="Rhea" id="RHEA-COMP:9916"/>
        <dbReference type="Rhea" id="RHEA-COMP:9945"/>
        <dbReference type="ChEBI" id="CHEBI:15378"/>
        <dbReference type="ChEBI" id="CHEBI:57783"/>
        <dbReference type="ChEBI" id="CHEBI:58349"/>
        <dbReference type="ChEBI" id="CHEBI:78776"/>
        <dbReference type="ChEBI" id="CHEBI:78827"/>
        <dbReference type="EC" id="1.1.1.100"/>
    </reaction>
</comment>
<dbReference type="NCBIfam" id="TIGR01830">
    <property type="entry name" value="3oxo_ACP_reduc"/>
    <property type="match status" value="1"/>
</dbReference>
<keyword evidence="17" id="KW-1185">Reference proteome</keyword>
<evidence type="ECO:0000313" key="17">
    <source>
        <dbReference type="Proteomes" id="UP000184088"/>
    </source>
</evidence>
<evidence type="ECO:0000256" key="8">
    <source>
        <dbReference type="ARBA" id="ARBA00023098"/>
    </source>
</evidence>
<proteinExistence type="inferred from homology"/>
<keyword evidence="8 14" id="KW-0443">Lipid metabolism</keyword>
<keyword evidence="5 14" id="KW-0276">Fatty acid metabolism</keyword>
<evidence type="ECO:0000256" key="3">
    <source>
        <dbReference type="ARBA" id="ARBA00006484"/>
    </source>
</evidence>
<dbReference type="PANTHER" id="PTHR42879:SF2">
    <property type="entry name" value="3-OXOACYL-[ACYL-CARRIER-PROTEIN] REDUCTASE FABG"/>
    <property type="match status" value="1"/>
</dbReference>
<dbReference type="UniPathway" id="UPA00094"/>
<reference evidence="16 17" key="1">
    <citation type="submission" date="2016-11" db="EMBL/GenBank/DDBJ databases">
        <authorList>
            <person name="Jaros S."/>
            <person name="Januszkiewicz K."/>
            <person name="Wedrychowicz H."/>
        </authorList>
    </citation>
    <scope>NUCLEOTIDE SEQUENCE [LARGE SCALE GENOMIC DNA]</scope>
    <source>
        <strain evidence="16 17">DSM 17918</strain>
    </source>
</reference>
<evidence type="ECO:0000256" key="14">
    <source>
        <dbReference type="RuleBase" id="RU366074"/>
    </source>
</evidence>
<evidence type="ECO:0000256" key="12">
    <source>
        <dbReference type="PIRSR" id="PIRSR611284-1"/>
    </source>
</evidence>
<evidence type="ECO:0000256" key="1">
    <source>
        <dbReference type="ARBA" id="ARBA00002607"/>
    </source>
</evidence>
<dbReference type="NCBIfam" id="NF009466">
    <property type="entry name" value="PRK12826.1-2"/>
    <property type="match status" value="1"/>
</dbReference>
<evidence type="ECO:0000256" key="9">
    <source>
        <dbReference type="ARBA" id="ARBA00023160"/>
    </source>
</evidence>
<evidence type="ECO:0000259" key="15">
    <source>
        <dbReference type="SMART" id="SM00822"/>
    </source>
</evidence>
<feature type="domain" description="Ketoreductase" evidence="15">
    <location>
        <begin position="2"/>
        <end position="187"/>
    </location>
</feature>
<feature type="binding site" evidence="13">
    <location>
        <begin position="8"/>
        <end position="11"/>
    </location>
    <ligand>
        <name>NADP(+)</name>
        <dbReference type="ChEBI" id="CHEBI:58349"/>
    </ligand>
</feature>
<dbReference type="STRING" id="1121256.SAMN02746089_02483"/>
<comment type="subunit">
    <text evidence="14">Homotetramer.</text>
</comment>
<dbReference type="InterPro" id="IPR002347">
    <property type="entry name" value="SDR_fam"/>
</dbReference>
<dbReference type="GO" id="GO:0051287">
    <property type="term" value="F:NAD binding"/>
    <property type="evidence" value="ECO:0007669"/>
    <property type="project" value="UniProtKB-UniRule"/>
</dbReference>
<dbReference type="NCBIfam" id="NF005559">
    <property type="entry name" value="PRK07231.1"/>
    <property type="match status" value="1"/>
</dbReference>
<dbReference type="CDD" id="cd05333">
    <property type="entry name" value="BKR_SDR_c"/>
    <property type="match status" value="1"/>
</dbReference>
<keyword evidence="7 14" id="KW-0560">Oxidoreductase</keyword>
<comment type="function">
    <text evidence="1 14">Catalyzes the NADPH-dependent reduction of beta-ketoacyl-ACP substrates to beta-hydroxyacyl-ACP products, the first reductive step in the elongation cycle of fatty acid biosynthesis.</text>
</comment>
<evidence type="ECO:0000313" key="16">
    <source>
        <dbReference type="EMBL" id="SHF74630.1"/>
    </source>
</evidence>
<evidence type="ECO:0000256" key="11">
    <source>
        <dbReference type="ARBA" id="ARBA00048508"/>
    </source>
</evidence>
<dbReference type="InterPro" id="IPR011284">
    <property type="entry name" value="3oxo_ACP_reduc"/>
</dbReference>
<dbReference type="FunFam" id="3.40.50.720:FF:000037">
    <property type="entry name" value="3-oxoacyl-[acyl-carrier-protein] reductase FabG"/>
    <property type="match status" value="1"/>
</dbReference>
<feature type="binding site" evidence="13">
    <location>
        <begin position="151"/>
        <end position="155"/>
    </location>
    <ligand>
        <name>NADP(+)</name>
        <dbReference type="ChEBI" id="CHEBI:58349"/>
    </ligand>
</feature>
<dbReference type="AlphaFoldDB" id="A0A1M5E641"/>
<keyword evidence="10" id="KW-0753">Steroid metabolism</keyword>
<dbReference type="OrthoDB" id="9803333at2"/>
<dbReference type="InterPro" id="IPR020904">
    <property type="entry name" value="Sc_DH/Rdtase_CS"/>
</dbReference>
<dbReference type="GO" id="GO:0006633">
    <property type="term" value="P:fatty acid biosynthetic process"/>
    <property type="evidence" value="ECO:0007669"/>
    <property type="project" value="UniProtKB-UniPathway"/>
</dbReference>
<feature type="active site" description="Proton acceptor" evidence="12">
    <location>
        <position position="151"/>
    </location>
</feature>
<feature type="binding site" evidence="13">
    <location>
        <position position="184"/>
    </location>
    <ligand>
        <name>NADP(+)</name>
        <dbReference type="ChEBI" id="CHEBI:58349"/>
    </ligand>
</feature>
<evidence type="ECO:0000256" key="2">
    <source>
        <dbReference type="ARBA" id="ARBA00005194"/>
    </source>
</evidence>
<sequence length="243" mass="25921">MKSAIVTGASRGIGRAVALKLAEKGYAVAVNYANNSQKAQEVVEEIRSKGGTAIAVKADVSCLDEVKAMTDEVIRQYGNISVLVNNAGITRDNLILKMTEEDWDMVIDTNLKGTFNCIKCVSRQMIKQRYGKIVNISSVIALMGNAGQANYAASKAGIIGLTKSIAKELASRGINVNAVAPGYIETDMTAVLSEDIKNKMLEVIPLQKFGKPEDVANLVAFLVSDEASYITGQIISIDGGMAI</sequence>
<dbReference type="InterPro" id="IPR050259">
    <property type="entry name" value="SDR"/>
</dbReference>
<dbReference type="PRINTS" id="PR00081">
    <property type="entry name" value="GDHRDH"/>
</dbReference>
<accession>A0A1M5E641</accession>
<comment type="similarity">
    <text evidence="3 14">Belongs to the short-chain dehydrogenases/reductases (SDR) family.</text>
</comment>
<evidence type="ECO:0000256" key="6">
    <source>
        <dbReference type="ARBA" id="ARBA00022857"/>
    </source>
</evidence>
<dbReference type="InterPro" id="IPR057326">
    <property type="entry name" value="KR_dom"/>
</dbReference>
<gene>
    <name evidence="16" type="ORF">SAMN02746089_02483</name>
</gene>